<dbReference type="Proteomes" id="UP000043316">
    <property type="component" value="Unassembled WGS sequence"/>
</dbReference>
<dbReference type="Gene3D" id="2.60.40.10">
    <property type="entry name" value="Immunoglobulins"/>
    <property type="match status" value="2"/>
</dbReference>
<evidence type="ECO:0000256" key="4">
    <source>
        <dbReference type="ARBA" id="ARBA00022764"/>
    </source>
</evidence>
<name>A0A0H5LW11_YERIN</name>
<dbReference type="GO" id="GO:0030288">
    <property type="term" value="C:outer membrane-bounded periplasmic space"/>
    <property type="evidence" value="ECO:0007669"/>
    <property type="project" value="InterPro"/>
</dbReference>
<dbReference type="InterPro" id="IPR050643">
    <property type="entry name" value="Periplasmic_pilus_chap"/>
</dbReference>
<keyword evidence="4" id="KW-0574">Periplasm</keyword>
<keyword evidence="5" id="KW-0143">Chaperone</keyword>
<evidence type="ECO:0000256" key="2">
    <source>
        <dbReference type="ARBA" id="ARBA00007399"/>
    </source>
</evidence>
<evidence type="ECO:0000256" key="5">
    <source>
        <dbReference type="ARBA" id="ARBA00023186"/>
    </source>
</evidence>
<feature type="domain" description="Pili assembly chaperone N-terminal" evidence="7">
    <location>
        <begin position="31"/>
        <end position="150"/>
    </location>
</feature>
<feature type="signal peptide" evidence="6">
    <location>
        <begin position="1"/>
        <end position="27"/>
    </location>
</feature>
<dbReference type="InterPro" id="IPR016148">
    <property type="entry name" value="Pili_assmbl_chaperone_C"/>
</dbReference>
<protein>
    <submittedName>
        <fullName evidence="9">Putative fimbrial chaperone protein</fullName>
    </submittedName>
</protein>
<evidence type="ECO:0000313" key="9">
    <source>
        <dbReference type="EMBL" id="CRY55225.1"/>
    </source>
</evidence>
<proteinExistence type="inferred from homology"/>
<dbReference type="EMBL" id="CWJI01000004">
    <property type="protein sequence ID" value="CRY55225.1"/>
    <property type="molecule type" value="Genomic_DNA"/>
</dbReference>
<evidence type="ECO:0000313" key="10">
    <source>
        <dbReference type="Proteomes" id="UP000043316"/>
    </source>
</evidence>
<comment type="subcellular location">
    <subcellularLocation>
        <location evidence="1">Periplasm</location>
    </subcellularLocation>
</comment>
<feature type="chain" id="PRO_5005220265" evidence="6">
    <location>
        <begin position="28"/>
        <end position="238"/>
    </location>
</feature>
<dbReference type="GO" id="GO:0071555">
    <property type="term" value="P:cell wall organization"/>
    <property type="evidence" value="ECO:0007669"/>
    <property type="project" value="InterPro"/>
</dbReference>
<dbReference type="SUPFAM" id="SSF49584">
    <property type="entry name" value="Periplasmic chaperone C-domain"/>
    <property type="match status" value="1"/>
</dbReference>
<gene>
    <name evidence="9" type="primary">focC_3</name>
    <name evidence="9" type="ORF">ERS008476_02207</name>
</gene>
<dbReference type="PRINTS" id="PR00969">
    <property type="entry name" value="CHAPERONPILI"/>
</dbReference>
<evidence type="ECO:0000256" key="3">
    <source>
        <dbReference type="ARBA" id="ARBA00022729"/>
    </source>
</evidence>
<organism evidence="9 10">
    <name type="scientific">Yersinia intermedia</name>
    <dbReference type="NCBI Taxonomy" id="631"/>
    <lineage>
        <taxon>Bacteria</taxon>
        <taxon>Pseudomonadati</taxon>
        <taxon>Pseudomonadota</taxon>
        <taxon>Gammaproteobacteria</taxon>
        <taxon>Enterobacterales</taxon>
        <taxon>Yersiniaceae</taxon>
        <taxon>Yersinia</taxon>
    </lineage>
</organism>
<dbReference type="Pfam" id="PF00345">
    <property type="entry name" value="PapD_N"/>
    <property type="match status" value="1"/>
</dbReference>
<dbReference type="InterPro" id="IPR008962">
    <property type="entry name" value="PapD-like_sf"/>
</dbReference>
<dbReference type="InterPro" id="IPR036316">
    <property type="entry name" value="Pili_assmbl_chap_C_dom_sf"/>
</dbReference>
<dbReference type="PANTHER" id="PTHR30251:SF2">
    <property type="entry name" value="FIMBRIAL CHAPERONE YADV-RELATED"/>
    <property type="match status" value="1"/>
</dbReference>
<dbReference type="RefSeq" id="WP_019212147.1">
    <property type="nucleotide sequence ID" value="NZ_CWJI01000004.1"/>
</dbReference>
<evidence type="ECO:0000256" key="1">
    <source>
        <dbReference type="ARBA" id="ARBA00004418"/>
    </source>
</evidence>
<keyword evidence="3 6" id="KW-0732">Signal</keyword>
<accession>A0A0H5LW11</accession>
<reference evidence="10" key="1">
    <citation type="submission" date="2015-03" db="EMBL/GenBank/DDBJ databases">
        <authorList>
            <consortium name="Pathogen Informatics"/>
        </authorList>
    </citation>
    <scope>NUCLEOTIDE SEQUENCE [LARGE SCALE GENOMIC DNA]</scope>
    <source>
        <strain evidence="10">R148</strain>
    </source>
</reference>
<dbReference type="SUPFAM" id="SSF49354">
    <property type="entry name" value="PapD-like"/>
    <property type="match status" value="1"/>
</dbReference>
<feature type="domain" description="Pili assembly chaperone C-terminal" evidence="8">
    <location>
        <begin position="172"/>
        <end position="228"/>
    </location>
</feature>
<comment type="similarity">
    <text evidence="2">Belongs to the periplasmic pilus chaperone family.</text>
</comment>
<evidence type="ECO:0000256" key="6">
    <source>
        <dbReference type="SAM" id="SignalP"/>
    </source>
</evidence>
<dbReference type="GeneID" id="61816791"/>
<evidence type="ECO:0000259" key="7">
    <source>
        <dbReference type="Pfam" id="PF00345"/>
    </source>
</evidence>
<dbReference type="PANTHER" id="PTHR30251">
    <property type="entry name" value="PILUS ASSEMBLY CHAPERONE"/>
    <property type="match status" value="1"/>
</dbReference>
<dbReference type="InterPro" id="IPR001829">
    <property type="entry name" value="Pili_assmbl_chaperone_bac"/>
</dbReference>
<sequence>MIRAFRFRGLQLISCLLLSLWGNIAFAADGGISLGQTRVVFNETDRARTVLVKNDGDKTYLIQSLVQLGPDNKQAAPFIVTPPLFRLEPNSRNLLRIIRQNEGTLSQQNESVFYLSVLAIPAQASELTEQAQLSMGVRFLIKLFYRPDGLNMTPEDAYCKLQFTQVAEGIRVENPTPYYLTLGQLNINHRAVSFEKHPAMIAPHSNQVYPAISPLVMADWRMITDHGILSSKCEYLPP</sequence>
<dbReference type="InterPro" id="IPR013783">
    <property type="entry name" value="Ig-like_fold"/>
</dbReference>
<dbReference type="InterPro" id="IPR016147">
    <property type="entry name" value="Pili_assmbl_chaperone_N"/>
</dbReference>
<dbReference type="AlphaFoldDB" id="A0A0H5LW11"/>
<dbReference type="Pfam" id="PF02753">
    <property type="entry name" value="PapD_C"/>
    <property type="match status" value="1"/>
</dbReference>
<evidence type="ECO:0000259" key="8">
    <source>
        <dbReference type="Pfam" id="PF02753"/>
    </source>
</evidence>